<evidence type="ECO:0000256" key="3">
    <source>
        <dbReference type="SAM" id="MobiDB-lite"/>
    </source>
</evidence>
<dbReference type="PROSITE" id="PS50076">
    <property type="entry name" value="DNAJ_2"/>
    <property type="match status" value="1"/>
</dbReference>
<name>A0A6I3J0S0_9ACTN</name>
<gene>
    <name evidence="5" type="ORF">GGQ22_01855</name>
</gene>
<keyword evidence="6" id="KW-1185">Reference proteome</keyword>
<dbReference type="PANTHER" id="PTHR37042:SF4">
    <property type="entry name" value="OUTER MEMBRANE PROTEIN RV1973"/>
    <property type="match status" value="1"/>
</dbReference>
<dbReference type="Gene3D" id="1.10.287.110">
    <property type="entry name" value="DnaJ domain"/>
    <property type="match status" value="1"/>
</dbReference>
<dbReference type="Proteomes" id="UP000433406">
    <property type="component" value="Unassembled WGS sequence"/>
</dbReference>
<evidence type="ECO:0000256" key="2">
    <source>
        <dbReference type="ARBA" id="ARBA00023136"/>
    </source>
</evidence>
<dbReference type="PRINTS" id="PR00625">
    <property type="entry name" value="JDOMAIN"/>
</dbReference>
<dbReference type="Pfam" id="PF00226">
    <property type="entry name" value="DnaJ"/>
    <property type="match status" value="1"/>
</dbReference>
<dbReference type="AlphaFoldDB" id="A0A6I3J0S0"/>
<feature type="transmembrane region" description="Helical" evidence="4">
    <location>
        <begin position="109"/>
        <end position="129"/>
    </location>
</feature>
<dbReference type="GO" id="GO:0016020">
    <property type="term" value="C:membrane"/>
    <property type="evidence" value="ECO:0007669"/>
    <property type="project" value="UniProtKB-SubCell"/>
</dbReference>
<accession>A0A6I3J0S0</accession>
<dbReference type="InterPro" id="IPR001623">
    <property type="entry name" value="DnaJ_domain"/>
</dbReference>
<dbReference type="RefSeq" id="WP_154613588.1">
    <property type="nucleotide sequence ID" value="NZ_CP053660.1"/>
</dbReference>
<dbReference type="InterPro" id="IPR036869">
    <property type="entry name" value="J_dom_sf"/>
</dbReference>
<reference evidence="5 6" key="1">
    <citation type="submission" date="2019-10" db="EMBL/GenBank/DDBJ databases">
        <title>Nocardioides novel species isolated from the excrement of Marmot.</title>
        <authorList>
            <person name="Zhang G."/>
        </authorList>
    </citation>
    <scope>NUCLEOTIDE SEQUENCE [LARGE SCALE GENOMIC DNA]</scope>
    <source>
        <strain evidence="6">zg-579</strain>
    </source>
</reference>
<evidence type="ECO:0000313" key="6">
    <source>
        <dbReference type="Proteomes" id="UP000433406"/>
    </source>
</evidence>
<evidence type="ECO:0000256" key="1">
    <source>
        <dbReference type="ARBA" id="ARBA00004370"/>
    </source>
</evidence>
<dbReference type="PANTHER" id="PTHR37042">
    <property type="entry name" value="OUTER MEMBRANE PROTEIN RV1973"/>
    <property type="match status" value="1"/>
</dbReference>
<comment type="subcellular location">
    <subcellularLocation>
        <location evidence="1">Membrane</location>
    </subcellularLocation>
</comment>
<feature type="region of interest" description="Disordered" evidence="3">
    <location>
        <begin position="66"/>
        <end position="98"/>
    </location>
</feature>
<protein>
    <submittedName>
        <fullName evidence="5">Uncharacterized protein</fullName>
    </submittedName>
</protein>
<dbReference type="CDD" id="cd06257">
    <property type="entry name" value="DnaJ"/>
    <property type="match status" value="1"/>
</dbReference>
<feature type="compositionally biased region" description="Low complexity" evidence="3">
    <location>
        <begin position="78"/>
        <end position="98"/>
    </location>
</feature>
<dbReference type="EMBL" id="WLCI01000002">
    <property type="protein sequence ID" value="MTB93816.1"/>
    <property type="molecule type" value="Genomic_DNA"/>
</dbReference>
<dbReference type="SUPFAM" id="SSF46565">
    <property type="entry name" value="Chaperone J-domain"/>
    <property type="match status" value="1"/>
</dbReference>
<feature type="compositionally biased region" description="Acidic residues" evidence="3">
    <location>
        <begin position="66"/>
        <end position="77"/>
    </location>
</feature>
<dbReference type="SMART" id="SM00271">
    <property type="entry name" value="DnaJ"/>
    <property type="match status" value="1"/>
</dbReference>
<comment type="caution">
    <text evidence="5">The sequence shown here is derived from an EMBL/GenBank/DDBJ whole genome shotgun (WGS) entry which is preliminary data.</text>
</comment>
<keyword evidence="2 4" id="KW-0472">Membrane</keyword>
<keyword evidence="4" id="KW-0812">Transmembrane</keyword>
<evidence type="ECO:0000256" key="4">
    <source>
        <dbReference type="SAM" id="Phobius"/>
    </source>
</evidence>
<proteinExistence type="predicted"/>
<sequence>MTPSWYDVLGVEPTASDEGIRAAWKAAIADLDPTDRRFRAANQAAEVLLDPDRRAAHDAQLAAEEAAEEAVAEDAAGEAEAQPEPGLEPAPAVGVEPAAAPRSRHVPSWLLAVVAVLAAGAVALAVVLAQDLGTNADVVEDAAREAQATAERAIVPVLSFDHRRLEEDRAAARSYLTPAYREEYDKLFDVISQNAPSTETVVTGQVLASGLARTDDDGTRVEVVLFLDRVTERKDYDQPRTSYDQVAVTMVERDGDWLVDGLDTTPLD</sequence>
<organism evidence="5 6">
    <name type="scientific">Nocardioides marmotae</name>
    <dbReference type="NCBI Taxonomy" id="2663857"/>
    <lineage>
        <taxon>Bacteria</taxon>
        <taxon>Bacillati</taxon>
        <taxon>Actinomycetota</taxon>
        <taxon>Actinomycetes</taxon>
        <taxon>Propionibacteriales</taxon>
        <taxon>Nocardioidaceae</taxon>
        <taxon>Nocardioides</taxon>
    </lineage>
</organism>
<evidence type="ECO:0000313" key="5">
    <source>
        <dbReference type="EMBL" id="MTB93816.1"/>
    </source>
</evidence>
<keyword evidence="4" id="KW-1133">Transmembrane helix</keyword>